<dbReference type="Gramene" id="AUR62032652-RA">
    <property type="protein sequence ID" value="AUR62032652-RA:cds"/>
    <property type="gene ID" value="AUR62032652"/>
</dbReference>
<comment type="catalytic activity">
    <reaction evidence="6 7">
        <text>RNA(n) + a ribonucleoside 5'-triphosphate = RNA(n+1) + diphosphate</text>
        <dbReference type="Rhea" id="RHEA:21248"/>
        <dbReference type="Rhea" id="RHEA-COMP:14527"/>
        <dbReference type="Rhea" id="RHEA-COMP:17342"/>
        <dbReference type="ChEBI" id="CHEBI:33019"/>
        <dbReference type="ChEBI" id="CHEBI:61557"/>
        <dbReference type="ChEBI" id="CHEBI:140395"/>
        <dbReference type="EC" id="2.7.7.6"/>
    </reaction>
</comment>
<reference evidence="10" key="2">
    <citation type="submission" date="2021-03" db="UniProtKB">
        <authorList>
            <consortium name="EnsemblPlants"/>
        </authorList>
    </citation>
    <scope>IDENTIFICATION</scope>
</reference>
<dbReference type="Gene3D" id="1.10.274.100">
    <property type="entry name" value="RNA polymerase Rpb1, domain 3"/>
    <property type="match status" value="1"/>
</dbReference>
<comment type="function">
    <text evidence="7">DNA-dependent RNA polymerase catalyzes the transcription of DNA into RNA using the four ribonucleoside triphosphates as substrates.</text>
</comment>
<feature type="compositionally biased region" description="Polar residues" evidence="8">
    <location>
        <begin position="1761"/>
        <end position="1771"/>
    </location>
</feature>
<feature type="compositionally biased region" description="Low complexity" evidence="8">
    <location>
        <begin position="1945"/>
        <end position="1956"/>
    </location>
</feature>
<dbReference type="GO" id="GO:0003677">
    <property type="term" value="F:DNA binding"/>
    <property type="evidence" value="ECO:0007669"/>
    <property type="project" value="InterPro"/>
</dbReference>
<keyword evidence="11" id="KW-1185">Reference proteome</keyword>
<feature type="compositionally biased region" description="Basic and acidic residues" evidence="8">
    <location>
        <begin position="1509"/>
        <end position="1524"/>
    </location>
</feature>
<feature type="domain" description="RNA polymerase N-terminal" evidence="9">
    <location>
        <begin position="188"/>
        <end position="486"/>
    </location>
</feature>
<dbReference type="InterPro" id="IPR045867">
    <property type="entry name" value="DNA-dir_RpoC_beta_prime"/>
</dbReference>
<dbReference type="Pfam" id="PF11523">
    <property type="entry name" value="DUF3223"/>
    <property type="match status" value="1"/>
</dbReference>
<evidence type="ECO:0000256" key="6">
    <source>
        <dbReference type="ARBA" id="ARBA00048552"/>
    </source>
</evidence>
<feature type="compositionally biased region" description="Basic and acidic residues" evidence="8">
    <location>
        <begin position="1531"/>
        <end position="1556"/>
    </location>
</feature>
<dbReference type="Pfam" id="PF04997">
    <property type="entry name" value="RNA_pol_Rpb1_1"/>
    <property type="match status" value="1"/>
</dbReference>
<evidence type="ECO:0000256" key="8">
    <source>
        <dbReference type="SAM" id="MobiDB-lite"/>
    </source>
</evidence>
<dbReference type="Proteomes" id="UP000596660">
    <property type="component" value="Unplaced"/>
</dbReference>
<dbReference type="SUPFAM" id="SSF64484">
    <property type="entry name" value="beta and beta-prime subunits of DNA dependent RNA-polymerase"/>
    <property type="match status" value="1"/>
</dbReference>
<feature type="compositionally biased region" description="Polar residues" evidence="8">
    <location>
        <begin position="1870"/>
        <end position="1879"/>
    </location>
</feature>
<dbReference type="Pfam" id="PF04998">
    <property type="entry name" value="RNA_pol_Rpb1_5"/>
    <property type="match status" value="1"/>
</dbReference>
<feature type="compositionally biased region" description="Basic and acidic residues" evidence="8">
    <location>
        <begin position="1813"/>
        <end position="1822"/>
    </location>
</feature>
<feature type="compositionally biased region" description="Basic and acidic residues" evidence="8">
    <location>
        <begin position="1586"/>
        <end position="1614"/>
    </location>
</feature>
<dbReference type="GO" id="GO:0006351">
    <property type="term" value="P:DNA-templated transcription"/>
    <property type="evidence" value="ECO:0007669"/>
    <property type="project" value="InterPro"/>
</dbReference>
<proteinExistence type="inferred from homology"/>
<sequence>MEESEASTVPDGELIGIKFGLASDHEIRTSSISDCPISHASQLANPFLGLPLEMGKCESCGTAEPGKCEGHFGYIELPIPIYHPSHVSELKRLLSLVCLKCLKMKSNKEACSVSIKDIKNSDGAVFLELRIPTRSRVQDGWNFLERYGYRYGDGCARTLLPSEVLAMLKKLPEDTRRKLAKKGYIPQEGYILRYVPVPPNCLSVPDVSDGVSVMSSDLCSAMMKKVLRQIEVIRSSRSGEPNFESHEVEANDLQVAVSQYLQVRGTGKAAHDGDNRYGVSKEGNNTSKAWVDKMKTLFISKGSGFSSRSVITGDAYRAVNEVGVPCEIAQKMTFEERVNVHNIQYLQNLVDNNLCLTFRDGLSTYSLREGSKGHTFLRLGQVVHRRIMDGDIVFINRPPTTHKHSLQALHVYIHEDHVVKINPLMCGPLAADFDGDCVHLFYPQSLSARAEVLELFSVEKQLLSSHNGNLNLQLSTDSLLSLKTMFKVHFLDRSSANQLAMYASNLLPSPALWKACPSVSKKEKAYSSGPLWTAQQVLQTALPTHFECHGDRLLIHDSEVLKLDFNRDIVASVISDVLTSLFFNKSPKDALNFFDSLQPLLMENLFSEGFSVGLHDFFFPKSELQNIQRNLQDLSPLLMQLRSSFNELVQLQFENHIRELKSPVGNFILISSALGNLIDSRSDSAIDKIVQQIGFLGLQLSDRRKFYSSGLVEEVASLFQQKYPYATSHPSEEFGFVTSCFFHGLDPYEEIVHSIATREVIVRSSKGLAEPGTLFKNLMAVLRDVVICYDGTVRNISSNSVIQFEYGIGGMASQSLFPAGEPVGVLAATAMSNPAYKAVLDSSPNSNSSWDMMKEILFCRANFRNDNNDWRVILYLNDCCCGRKYCQENASCLVKNHLKKVSLRDAAIELSIEYKRPKLEPESCEMDTGLVGHIHLNVGLLKSSGIGMRDILQKCEEQVNMLRKKKKYSYHFKRILLSVSECCFFNHSDSKWTDMPCLKFYWQDMPDSDLERTKHIMADMICPVLLDTIIKGDASKFIGQEQDCDPRISTVNITWISPGTTTWVQSPCSSTKGELAVEVALEKTAVRQSGDAWRIVLDCCLPVFHLIDTRRSIPYAIKQIQDLFGISCAFDQAVQRLSTSVTMVTKGVLKEHLLLLASSMTCAGNLVGFNTNGIKTLCRTLNVQIPFTEATLYTPRKCFERASEKCHVDTLASIVGSCSWGKRVAIGTGAKFDLLWDTKEIELADKPTDVYNFLHLMSSANEEEVDSGGLGEDIDNFDTDVYMEQALSPEQENKAVFDDAIEMGLDSVIPGAGGSSWDAIPSSGIGWNANKTDTGSGSAEGSGWSSWGSKKSQSQPEDASKSDGWSSWGSKKNQPQPEDLSKIDELDASKIWGGSNHGEPSPTWGQPVKEPNDTSIKNDLKEVCGSVSADGGGWANWGSKKDLSKQEDSPRTGGWESSKSWAGSKPKQPSSAWGAVKEADENAGWKESDSQKDLASGSGEGGGWSAWGPKKDLPQPESSSKENGWDANDSNSKEPCKAWGKPAKETDCVGWKKNDPQGDSGNLGGTSGWNYEQNQRSSSKGWDSTGGKDTRFGRSNDWASKGEKKGGNKLDCARQGKPWGKSHKGSGSWSSGQGNQHPVSQGVSEKVENKAVTWGQPKDSSWQKNDDNNDGGWGSSKINQQGVGRSWDSNKKGSNVQSWGQQVDPTSNDSKEDKNIGSSADGWSSGKVNGNTSPGGWGTSKANGVSSSGGSQKEGRPQASAWGQSDNSNEAAGSWKLEKGSGASGSGSWDFQKKENNAKSSWGQPKSNAESVGDWKLDKASAEDGLSNWDAKKGEGKSQSSWGQPSDSTLKKSALSSDQWGSDKSKQSEDSSGWGSEETNFVKDSEKQDSWGKPNSSAWKKDSSDDSQSPWGQPGGSGWNKKRPEGGRGWGSSNTGEWKSRKNQNHNPNQNRPPRGQNDDSASVALTATRKRMDLFPAEEQDVLSEVELVMQSIRRIMHQSGCNDGEPLPPDDQKYVIDNVLNYHPDKAAKIGAGVDFITVKKHSNFQESRCFYVVSTDGQNVDFSYIKCLETYVKGKYPSVAESFTSKYFRRPPRPGGNPSPASPSPASPLPASPPPPSPLPPSS</sequence>
<dbReference type="SMART" id="SM00663">
    <property type="entry name" value="RPOLA_N"/>
    <property type="match status" value="1"/>
</dbReference>
<evidence type="ECO:0000313" key="10">
    <source>
        <dbReference type="EnsemblPlants" id="AUR62032652-RA:cds"/>
    </source>
</evidence>
<name>A0A803MN01_CHEQI</name>
<evidence type="ECO:0000256" key="5">
    <source>
        <dbReference type="ARBA" id="ARBA00023163"/>
    </source>
</evidence>
<evidence type="ECO:0000256" key="1">
    <source>
        <dbReference type="ARBA" id="ARBA00022478"/>
    </source>
</evidence>
<feature type="compositionally biased region" description="Basic and acidic residues" evidence="8">
    <location>
        <begin position="1379"/>
        <end position="1388"/>
    </location>
</feature>
<feature type="compositionally biased region" description="Low complexity" evidence="8">
    <location>
        <begin position="1362"/>
        <end position="1372"/>
    </location>
</feature>
<dbReference type="Gene3D" id="2.40.40.20">
    <property type="match status" value="1"/>
</dbReference>
<dbReference type="GO" id="GO:0000428">
    <property type="term" value="C:DNA-directed RNA polymerase complex"/>
    <property type="evidence" value="ECO:0007669"/>
    <property type="project" value="UniProtKB-KW"/>
</dbReference>
<evidence type="ECO:0000256" key="7">
    <source>
        <dbReference type="RuleBase" id="RU004279"/>
    </source>
</evidence>
<dbReference type="PANTHER" id="PTHR19376">
    <property type="entry name" value="DNA-DIRECTED RNA POLYMERASE"/>
    <property type="match status" value="1"/>
</dbReference>
<dbReference type="Pfam" id="PF00623">
    <property type="entry name" value="RNA_pol_Rpb1_2"/>
    <property type="match status" value="1"/>
</dbReference>
<feature type="compositionally biased region" description="Basic and acidic residues" evidence="8">
    <location>
        <begin position="1410"/>
        <end position="1422"/>
    </location>
</feature>
<feature type="compositionally biased region" description="Polar residues" evidence="8">
    <location>
        <begin position="1837"/>
        <end position="1848"/>
    </location>
</feature>
<feature type="compositionally biased region" description="Polar residues" evidence="8">
    <location>
        <begin position="1568"/>
        <end position="1582"/>
    </location>
</feature>
<dbReference type="InterPro" id="IPR007066">
    <property type="entry name" value="RNA_pol_Rpb1_3"/>
</dbReference>
<feature type="region of interest" description="Disordered" evidence="8">
    <location>
        <begin position="1324"/>
        <end position="1961"/>
    </location>
</feature>
<dbReference type="PANTHER" id="PTHR19376:SF51">
    <property type="entry name" value="DNA-DIRECTED RNA POLYMERASE V SUBUNIT 1"/>
    <property type="match status" value="1"/>
</dbReference>
<organism evidence="10 11">
    <name type="scientific">Chenopodium quinoa</name>
    <name type="common">Quinoa</name>
    <dbReference type="NCBI Taxonomy" id="63459"/>
    <lineage>
        <taxon>Eukaryota</taxon>
        <taxon>Viridiplantae</taxon>
        <taxon>Streptophyta</taxon>
        <taxon>Embryophyta</taxon>
        <taxon>Tracheophyta</taxon>
        <taxon>Spermatophyta</taxon>
        <taxon>Magnoliopsida</taxon>
        <taxon>eudicotyledons</taxon>
        <taxon>Gunneridae</taxon>
        <taxon>Pentapetalae</taxon>
        <taxon>Caryophyllales</taxon>
        <taxon>Chenopodiaceae</taxon>
        <taxon>Chenopodioideae</taxon>
        <taxon>Atripliceae</taxon>
        <taxon>Chenopodium</taxon>
    </lineage>
</organism>
<dbReference type="Gene3D" id="3.30.1490.180">
    <property type="entry name" value="RNA polymerase ii"/>
    <property type="match status" value="1"/>
</dbReference>
<feature type="compositionally biased region" description="Low complexity" evidence="8">
    <location>
        <begin position="1335"/>
        <end position="1355"/>
    </location>
</feature>
<evidence type="ECO:0000313" key="11">
    <source>
        <dbReference type="Proteomes" id="UP000596660"/>
    </source>
</evidence>
<keyword evidence="1 7" id="KW-0240">DNA-directed RNA polymerase</keyword>
<feature type="compositionally biased region" description="Basic and acidic residues" evidence="8">
    <location>
        <begin position="1439"/>
        <end position="1450"/>
    </location>
</feature>
<dbReference type="Gene3D" id="3.10.450.40">
    <property type="match status" value="1"/>
</dbReference>
<protein>
    <recommendedName>
        <fullName evidence="7">DNA-directed RNA polymerase subunit</fullName>
        <ecNumber evidence="7">2.7.7.6</ecNumber>
    </recommendedName>
</protein>
<accession>A0A803MN01</accession>
<keyword evidence="4" id="KW-0862">Zinc</keyword>
<comment type="similarity">
    <text evidence="7">Belongs to the RNA polymerase beta' chain family.</text>
</comment>
<feature type="compositionally biased region" description="Polar residues" evidence="8">
    <location>
        <begin position="1692"/>
        <end position="1708"/>
    </location>
</feature>
<feature type="compositionally biased region" description="Basic and acidic residues" evidence="8">
    <location>
        <begin position="1477"/>
        <end position="1492"/>
    </location>
</feature>
<dbReference type="InterPro" id="IPR000722">
    <property type="entry name" value="RNA_pol_asu"/>
</dbReference>
<dbReference type="Gene3D" id="6.20.50.80">
    <property type="match status" value="1"/>
</dbReference>
<feature type="compositionally biased region" description="Basic and acidic residues" evidence="8">
    <location>
        <begin position="1880"/>
        <end position="1890"/>
    </location>
</feature>
<feature type="compositionally biased region" description="Polar residues" evidence="8">
    <location>
        <begin position="1716"/>
        <end position="1732"/>
    </location>
</feature>
<feature type="compositionally biased region" description="Polar residues" evidence="8">
    <location>
        <begin position="1455"/>
        <end position="1471"/>
    </location>
</feature>
<dbReference type="InterPro" id="IPR042102">
    <property type="entry name" value="RNA_pol_Rpb1_3_sf"/>
</dbReference>
<reference evidence="10" key="1">
    <citation type="journal article" date="2017" name="Nature">
        <title>The genome of Chenopodium quinoa.</title>
        <authorList>
            <person name="Jarvis D.E."/>
            <person name="Ho Y.S."/>
            <person name="Lightfoot D.J."/>
            <person name="Schmoeckel S.M."/>
            <person name="Li B."/>
            <person name="Borm T.J.A."/>
            <person name="Ohyanagi H."/>
            <person name="Mineta K."/>
            <person name="Michell C.T."/>
            <person name="Saber N."/>
            <person name="Kharbatia N.M."/>
            <person name="Rupper R.R."/>
            <person name="Sharp A.R."/>
            <person name="Dally N."/>
            <person name="Boughton B.A."/>
            <person name="Woo Y.H."/>
            <person name="Gao G."/>
            <person name="Schijlen E.G.W.M."/>
            <person name="Guo X."/>
            <person name="Momin A.A."/>
            <person name="Negrao S."/>
            <person name="Al-Babili S."/>
            <person name="Gehring C."/>
            <person name="Roessner U."/>
            <person name="Jung C."/>
            <person name="Murphy K."/>
            <person name="Arold S.T."/>
            <person name="Gojobori T."/>
            <person name="van der Linden C.G."/>
            <person name="van Loo E.N."/>
            <person name="Jellen E.N."/>
            <person name="Maughan P.J."/>
            <person name="Tester M."/>
        </authorList>
    </citation>
    <scope>NUCLEOTIDE SEQUENCE [LARGE SCALE GENOMIC DNA]</scope>
    <source>
        <strain evidence="10">cv. PI 614886</strain>
    </source>
</reference>
<feature type="compositionally biased region" description="Pro residues" evidence="8">
    <location>
        <begin position="2096"/>
        <end position="2126"/>
    </location>
</feature>
<dbReference type="OMA" id="WSSWESK"/>
<feature type="region of interest" description="Disordered" evidence="8">
    <location>
        <begin position="2087"/>
        <end position="2126"/>
    </location>
</feature>
<keyword evidence="2 7" id="KW-0808">Transferase</keyword>
<feature type="compositionally biased region" description="Polar residues" evidence="8">
    <location>
        <begin position="1798"/>
        <end position="1810"/>
    </location>
</feature>
<feature type="compositionally biased region" description="Polar residues" evidence="8">
    <location>
        <begin position="1739"/>
        <end position="1751"/>
    </location>
</feature>
<keyword evidence="5 7" id="KW-0804">Transcription</keyword>
<dbReference type="InterPro" id="IPR044893">
    <property type="entry name" value="RNA_pol_Rpb1_clamp_domain"/>
</dbReference>
<dbReference type="InterPro" id="IPR007081">
    <property type="entry name" value="RNA_pol_Rpb1_5"/>
</dbReference>
<dbReference type="InterPro" id="IPR006592">
    <property type="entry name" value="RNA_pol_N"/>
</dbReference>
<dbReference type="InterPro" id="IPR007080">
    <property type="entry name" value="RNA_pol_Rpb1_1"/>
</dbReference>
<feature type="compositionally biased region" description="Low complexity" evidence="8">
    <location>
        <begin position="1625"/>
        <end position="1637"/>
    </location>
</feature>
<evidence type="ECO:0000256" key="2">
    <source>
        <dbReference type="ARBA" id="ARBA00022679"/>
    </source>
</evidence>
<dbReference type="GO" id="GO:0003899">
    <property type="term" value="F:DNA-directed RNA polymerase activity"/>
    <property type="evidence" value="ECO:0007669"/>
    <property type="project" value="UniProtKB-EC"/>
</dbReference>
<evidence type="ECO:0000259" key="9">
    <source>
        <dbReference type="SMART" id="SM00663"/>
    </source>
</evidence>
<dbReference type="EnsemblPlants" id="AUR62032652-RA">
    <property type="protein sequence ID" value="AUR62032652-RA:cds"/>
    <property type="gene ID" value="AUR62032652"/>
</dbReference>
<dbReference type="Gene3D" id="4.10.860.120">
    <property type="entry name" value="RNA polymerase II, clamp domain"/>
    <property type="match status" value="1"/>
</dbReference>
<evidence type="ECO:0000256" key="4">
    <source>
        <dbReference type="ARBA" id="ARBA00022833"/>
    </source>
</evidence>
<keyword evidence="3 7" id="KW-0548">Nucleotidyltransferase</keyword>
<dbReference type="EC" id="2.7.7.6" evidence="7"/>
<evidence type="ECO:0000256" key="3">
    <source>
        <dbReference type="ARBA" id="ARBA00022695"/>
    </source>
</evidence>
<dbReference type="Pfam" id="PF04983">
    <property type="entry name" value="RNA_pol_Rpb1_3"/>
    <property type="match status" value="1"/>
</dbReference>